<feature type="active site" description="Proton acceptor" evidence="7">
    <location>
        <position position="249"/>
    </location>
</feature>
<evidence type="ECO:0000256" key="5">
    <source>
        <dbReference type="ARBA" id="ARBA00022833"/>
    </source>
</evidence>
<dbReference type="SUPFAM" id="SSF52467">
    <property type="entry name" value="DHS-like NAD/FAD-binding domain"/>
    <property type="match status" value="1"/>
</dbReference>
<dbReference type="Gene3D" id="3.40.50.1220">
    <property type="entry name" value="TPP-binding domain"/>
    <property type="match status" value="1"/>
</dbReference>
<dbReference type="AlphaFoldDB" id="A0AAD5Y103"/>
<keyword evidence="3" id="KW-0808">Transferase</keyword>
<dbReference type="PANTHER" id="PTHR11085">
    <property type="entry name" value="NAD-DEPENDENT PROTEIN DEACYLASE SIRTUIN-5, MITOCHONDRIAL-RELATED"/>
    <property type="match status" value="1"/>
</dbReference>
<dbReference type="InterPro" id="IPR029035">
    <property type="entry name" value="DHS-like_NAD/FAD-binding_dom"/>
</dbReference>
<proteinExistence type="inferred from homology"/>
<reference evidence="10" key="1">
    <citation type="submission" date="2020-05" db="EMBL/GenBank/DDBJ databases">
        <title>Phylogenomic resolution of chytrid fungi.</title>
        <authorList>
            <person name="Stajich J.E."/>
            <person name="Amses K."/>
            <person name="Simmons R."/>
            <person name="Seto K."/>
            <person name="Myers J."/>
            <person name="Bonds A."/>
            <person name="Quandt C.A."/>
            <person name="Barry K."/>
            <person name="Liu P."/>
            <person name="Grigoriev I."/>
            <person name="Longcore J.E."/>
            <person name="James T.Y."/>
        </authorList>
    </citation>
    <scope>NUCLEOTIDE SEQUENCE</scope>
    <source>
        <strain evidence="10">JEL0476</strain>
    </source>
</reference>
<evidence type="ECO:0000256" key="6">
    <source>
        <dbReference type="ARBA" id="ARBA00023027"/>
    </source>
</evidence>
<dbReference type="PANTHER" id="PTHR11085:SF9">
    <property type="entry name" value="NAD-DEPENDENT PROTEIN DEACETYLASE SIRTUIN-1"/>
    <property type="match status" value="1"/>
</dbReference>
<organism evidence="10 11">
    <name type="scientific">Clydaea vesicula</name>
    <dbReference type="NCBI Taxonomy" id="447962"/>
    <lineage>
        <taxon>Eukaryota</taxon>
        <taxon>Fungi</taxon>
        <taxon>Fungi incertae sedis</taxon>
        <taxon>Chytridiomycota</taxon>
        <taxon>Chytridiomycota incertae sedis</taxon>
        <taxon>Chytridiomycetes</taxon>
        <taxon>Lobulomycetales</taxon>
        <taxon>Lobulomycetaceae</taxon>
        <taxon>Clydaea</taxon>
    </lineage>
</organism>
<evidence type="ECO:0000256" key="4">
    <source>
        <dbReference type="ARBA" id="ARBA00022723"/>
    </source>
</evidence>
<dbReference type="GO" id="GO:0070403">
    <property type="term" value="F:NAD+ binding"/>
    <property type="evidence" value="ECO:0007669"/>
    <property type="project" value="InterPro"/>
</dbReference>
<evidence type="ECO:0000256" key="7">
    <source>
        <dbReference type="PROSITE-ProRule" id="PRU00236"/>
    </source>
</evidence>
<evidence type="ECO:0000313" key="10">
    <source>
        <dbReference type="EMBL" id="KAJ3222695.1"/>
    </source>
</evidence>
<keyword evidence="5 7" id="KW-0862">Zinc</keyword>
<dbReference type="InterPro" id="IPR003000">
    <property type="entry name" value="Sirtuin"/>
</dbReference>
<comment type="similarity">
    <text evidence="2">Belongs to the sirtuin family. Class I subfamily.</text>
</comment>
<dbReference type="EMBL" id="JADGJW010000163">
    <property type="protein sequence ID" value="KAJ3222695.1"/>
    <property type="molecule type" value="Genomic_DNA"/>
</dbReference>
<feature type="domain" description="Deacetylase sirtuin-type" evidence="9">
    <location>
        <begin position="94"/>
        <end position="378"/>
    </location>
</feature>
<feature type="binding site" evidence="7">
    <location>
        <position position="260"/>
    </location>
    <ligand>
        <name>Zn(2+)</name>
        <dbReference type="ChEBI" id="CHEBI:29105"/>
    </ligand>
</feature>
<keyword evidence="11" id="KW-1185">Reference proteome</keyword>
<gene>
    <name evidence="10" type="primary">SIR2</name>
    <name evidence="10" type="ORF">HK099_002005</name>
</gene>
<dbReference type="InterPro" id="IPR026591">
    <property type="entry name" value="Sirtuin_cat_small_dom_sf"/>
</dbReference>
<accession>A0AAD5Y103</accession>
<comment type="caution">
    <text evidence="10">The sequence shown here is derived from an EMBL/GenBank/DDBJ whole genome shotgun (WGS) entry which is preliminary data.</text>
</comment>
<dbReference type="GO" id="GO:0046872">
    <property type="term" value="F:metal ion binding"/>
    <property type="evidence" value="ECO:0007669"/>
    <property type="project" value="UniProtKB-KW"/>
</dbReference>
<evidence type="ECO:0000259" key="9">
    <source>
        <dbReference type="PROSITE" id="PS50305"/>
    </source>
</evidence>
<protein>
    <submittedName>
        <fullName evidence="10">NAD-dependent histone deacetylase sir2</fullName>
    </submittedName>
</protein>
<feature type="binding site" evidence="7">
    <location>
        <position position="281"/>
    </location>
    <ligand>
        <name>Zn(2+)</name>
        <dbReference type="ChEBI" id="CHEBI:29105"/>
    </ligand>
</feature>
<feature type="binding site" evidence="7">
    <location>
        <position position="284"/>
    </location>
    <ligand>
        <name>Zn(2+)</name>
        <dbReference type="ChEBI" id="CHEBI:29105"/>
    </ligand>
</feature>
<comment type="cofactor">
    <cofactor evidence="1">
        <name>Zn(2+)</name>
        <dbReference type="ChEBI" id="CHEBI:29105"/>
    </cofactor>
</comment>
<feature type="region of interest" description="Disordered" evidence="8">
    <location>
        <begin position="410"/>
        <end position="432"/>
    </location>
</feature>
<evidence type="ECO:0000256" key="2">
    <source>
        <dbReference type="ARBA" id="ARBA00006924"/>
    </source>
</evidence>
<dbReference type="GO" id="GO:0046970">
    <property type="term" value="F:histone H4K16 deacetylase activity, NAD-dependent"/>
    <property type="evidence" value="ECO:0007669"/>
    <property type="project" value="TreeGrafter"/>
</dbReference>
<evidence type="ECO:0000256" key="1">
    <source>
        <dbReference type="ARBA" id="ARBA00001947"/>
    </source>
</evidence>
<dbReference type="InterPro" id="IPR050134">
    <property type="entry name" value="NAD-dep_sirtuin_deacylases"/>
</dbReference>
<evidence type="ECO:0000256" key="8">
    <source>
        <dbReference type="SAM" id="MobiDB-lite"/>
    </source>
</evidence>
<sequence length="432" mass="49925">MSIDLDKTDLYDEAQSLGFSLWYKKYQNVDHLSKFLILKNIKPVLPIIEQEDLLFLKLVEDEENLSQTLLEFNPKEIFFLLKKVFDLKIQQRTKLTSLTTLNDFVEILKVSTNILVLTGAGVSVSCGKCLHLNLHLHCSCLMEQLGIPDFRSENGIYSRLEEFNLDDPQQMFDINYFKEEPRTFYSFAKEIYPSNFMPSKSHYFSMYYFPLLTFSVKLLEKKGKLLRNYTQNIDTLEKRAGIKNFVAVHGSFSSASCIQCKNTVDGTEIEKEIFKKEIPYCTVCKGVMKPDIVFFGESLPSNFEENFLKDRKECDLLIVIGSSLKVSPVAHIIERVPFSVPQVLINLEELKYCPLFDLKLLGKSDDIVMNLIAQCGWENEFEDMMTIEVSTKREENVNLFKDANSEVNERKTQRVVNEEGEKDSSKAKRLKL</sequence>
<feature type="compositionally biased region" description="Basic and acidic residues" evidence="8">
    <location>
        <begin position="410"/>
        <end position="426"/>
    </location>
</feature>
<dbReference type="Gene3D" id="3.30.1600.10">
    <property type="entry name" value="SIR2/SIRT2 'Small Domain"/>
    <property type="match status" value="1"/>
</dbReference>
<dbReference type="Proteomes" id="UP001211065">
    <property type="component" value="Unassembled WGS sequence"/>
</dbReference>
<dbReference type="Pfam" id="PF02146">
    <property type="entry name" value="SIR2"/>
    <property type="match status" value="1"/>
</dbReference>
<feature type="binding site" evidence="7">
    <location>
        <position position="257"/>
    </location>
    <ligand>
        <name>Zn(2+)</name>
        <dbReference type="ChEBI" id="CHEBI:29105"/>
    </ligand>
</feature>
<keyword evidence="4 7" id="KW-0479">Metal-binding</keyword>
<name>A0AAD5Y103_9FUNG</name>
<dbReference type="InterPro" id="IPR026590">
    <property type="entry name" value="Ssirtuin_cat_dom"/>
</dbReference>
<dbReference type="GO" id="GO:0005634">
    <property type="term" value="C:nucleus"/>
    <property type="evidence" value="ECO:0007669"/>
    <property type="project" value="TreeGrafter"/>
</dbReference>
<evidence type="ECO:0000313" key="11">
    <source>
        <dbReference type="Proteomes" id="UP001211065"/>
    </source>
</evidence>
<evidence type="ECO:0000256" key="3">
    <source>
        <dbReference type="ARBA" id="ARBA00022679"/>
    </source>
</evidence>
<dbReference type="PROSITE" id="PS50305">
    <property type="entry name" value="SIRTUIN"/>
    <property type="match status" value="1"/>
</dbReference>
<keyword evidence="6" id="KW-0520">NAD</keyword>